<dbReference type="SUPFAM" id="SSF160467">
    <property type="entry name" value="PH0987 N-terminal domain-like"/>
    <property type="match status" value="1"/>
</dbReference>
<dbReference type="EMBL" id="LDOV01000001">
    <property type="protein sequence ID" value="KLV03080.1"/>
    <property type="molecule type" value="Genomic_DNA"/>
</dbReference>
<dbReference type="Pfam" id="PF02682">
    <property type="entry name" value="CT_C_D"/>
    <property type="match status" value="1"/>
</dbReference>
<evidence type="ECO:0000313" key="5">
    <source>
        <dbReference type="EMBL" id="KLV03080.1"/>
    </source>
</evidence>
<dbReference type="GO" id="GO:0016787">
    <property type="term" value="F:hydrolase activity"/>
    <property type="evidence" value="ECO:0007669"/>
    <property type="project" value="UniProtKB-KW"/>
</dbReference>
<organism evidence="5 6">
    <name type="scientific">Photobacterium aphoticum</name>
    <dbReference type="NCBI Taxonomy" id="754436"/>
    <lineage>
        <taxon>Bacteria</taxon>
        <taxon>Pseudomonadati</taxon>
        <taxon>Pseudomonadota</taxon>
        <taxon>Gammaproteobacteria</taxon>
        <taxon>Vibrionales</taxon>
        <taxon>Vibrionaceae</taxon>
        <taxon>Photobacterium</taxon>
    </lineage>
</organism>
<dbReference type="Gene3D" id="3.30.1360.40">
    <property type="match status" value="1"/>
</dbReference>
<dbReference type="InterPro" id="IPR029000">
    <property type="entry name" value="Cyclophilin-like_dom_sf"/>
</dbReference>
<evidence type="ECO:0000256" key="1">
    <source>
        <dbReference type="ARBA" id="ARBA00022741"/>
    </source>
</evidence>
<dbReference type="Proteomes" id="UP000036426">
    <property type="component" value="Unassembled WGS sequence"/>
</dbReference>
<evidence type="ECO:0000256" key="3">
    <source>
        <dbReference type="ARBA" id="ARBA00022840"/>
    </source>
</evidence>
<dbReference type="InterPro" id="IPR003833">
    <property type="entry name" value="CT_C_D"/>
</dbReference>
<protein>
    <submittedName>
        <fullName evidence="5">Allophanate hydrolase</fullName>
    </submittedName>
</protein>
<dbReference type="GO" id="GO:0005524">
    <property type="term" value="F:ATP binding"/>
    <property type="evidence" value="ECO:0007669"/>
    <property type="project" value="UniProtKB-KW"/>
</dbReference>
<dbReference type="RefSeq" id="WP_047872425.1">
    <property type="nucleotide sequence ID" value="NZ_BMYC01000011.1"/>
</dbReference>
<dbReference type="SMART" id="SM00796">
    <property type="entry name" value="AHS1"/>
    <property type="match status" value="1"/>
</dbReference>
<evidence type="ECO:0000256" key="2">
    <source>
        <dbReference type="ARBA" id="ARBA00022801"/>
    </source>
</evidence>
<keyword evidence="1" id="KW-0547">Nucleotide-binding</keyword>
<proteinExistence type="predicted"/>
<evidence type="ECO:0000259" key="4">
    <source>
        <dbReference type="SMART" id="SM00796"/>
    </source>
</evidence>
<sequence length="232" mass="25038">MVTIQPVSETHLMIYVGEVIDLALTPVIRDLVAFLHGFPEPGIIEVIPSYTSVLVQYHPNQLTYAQLALAIEAYSLTYQKGNASTQANGNRITLPVYYGRDVGPDLQAVAEHAGLSVEEVIAIHSGQTYTVCAIGFAPGFAFLASVDARIAMPRQVTPRQQVPAGSVGIANQQTAVYPNASPGGWQIIGNCPVELFSPDATPMTPFSVGDTVQFTPINREQFLQQGGELWPR</sequence>
<keyword evidence="6" id="KW-1185">Reference proteome</keyword>
<evidence type="ECO:0000313" key="6">
    <source>
        <dbReference type="Proteomes" id="UP000036426"/>
    </source>
</evidence>
<dbReference type="SUPFAM" id="SSF50891">
    <property type="entry name" value="Cyclophilin-like"/>
    <property type="match status" value="1"/>
</dbReference>
<dbReference type="PANTHER" id="PTHR34698">
    <property type="entry name" value="5-OXOPROLINASE SUBUNIT B"/>
    <property type="match status" value="1"/>
</dbReference>
<gene>
    <name evidence="5" type="ORF">ABT58_00730</name>
</gene>
<dbReference type="NCBIfam" id="TIGR00370">
    <property type="entry name" value="5-oxoprolinase subunit PxpB"/>
    <property type="match status" value="1"/>
</dbReference>
<dbReference type="AlphaFoldDB" id="A0A0J1GTL4"/>
<dbReference type="InterPro" id="IPR010016">
    <property type="entry name" value="PxpB"/>
</dbReference>
<feature type="domain" description="Carboxyltransferase" evidence="4">
    <location>
        <begin position="2"/>
        <end position="206"/>
    </location>
</feature>
<keyword evidence="3" id="KW-0067">ATP-binding</keyword>
<dbReference type="OrthoDB" id="9778567at2"/>
<reference evidence="5 6" key="1">
    <citation type="submission" date="2015-05" db="EMBL/GenBank/DDBJ databases">
        <title>Photobacterium galathea sp. nov.</title>
        <authorList>
            <person name="Machado H."/>
            <person name="Gram L."/>
        </authorList>
    </citation>
    <scope>NUCLEOTIDE SEQUENCE [LARGE SCALE GENOMIC DNA]</scope>
    <source>
        <strain evidence="5 6">DSM 25995</strain>
    </source>
</reference>
<keyword evidence="2 5" id="KW-0378">Hydrolase</keyword>
<name>A0A0J1GTL4_9GAMM</name>
<comment type="caution">
    <text evidence="5">The sequence shown here is derived from an EMBL/GenBank/DDBJ whole genome shotgun (WGS) entry which is preliminary data.</text>
</comment>
<dbReference type="Gene3D" id="2.40.100.10">
    <property type="entry name" value="Cyclophilin-like"/>
    <property type="match status" value="1"/>
</dbReference>
<dbReference type="PATRIC" id="fig|754436.4.peg.155"/>
<accession>A0A0J1GTL4</accession>
<dbReference type="PANTHER" id="PTHR34698:SF2">
    <property type="entry name" value="5-OXOPROLINASE SUBUNIT B"/>
    <property type="match status" value="1"/>
</dbReference>